<gene>
    <name evidence="1" type="ORF">S01H1_41306</name>
</gene>
<dbReference type="AlphaFoldDB" id="X0VN59"/>
<sequence length="72" mass="8515">DEDGEHDAMVLDWGAYEFMRKQEHWSDLWNAYRMGRDRDVLLLVGNMNRHRTSFVVIAILTFAKQEQMSLLG</sequence>
<accession>X0VN59</accession>
<organism evidence="1">
    <name type="scientific">marine sediment metagenome</name>
    <dbReference type="NCBI Taxonomy" id="412755"/>
    <lineage>
        <taxon>unclassified sequences</taxon>
        <taxon>metagenomes</taxon>
        <taxon>ecological metagenomes</taxon>
    </lineage>
</organism>
<reference evidence="1" key="1">
    <citation type="journal article" date="2014" name="Front. Microbiol.">
        <title>High frequency of phylogenetically diverse reductive dehalogenase-homologous genes in deep subseafloor sedimentary metagenomes.</title>
        <authorList>
            <person name="Kawai M."/>
            <person name="Futagami T."/>
            <person name="Toyoda A."/>
            <person name="Takaki Y."/>
            <person name="Nishi S."/>
            <person name="Hori S."/>
            <person name="Arai W."/>
            <person name="Tsubouchi T."/>
            <person name="Morono Y."/>
            <person name="Uchiyama I."/>
            <person name="Ito T."/>
            <person name="Fujiyama A."/>
            <person name="Inagaki F."/>
            <person name="Takami H."/>
        </authorList>
    </citation>
    <scope>NUCLEOTIDE SEQUENCE</scope>
    <source>
        <strain evidence="1">Expedition CK06-06</strain>
    </source>
</reference>
<dbReference type="EMBL" id="BARS01026194">
    <property type="protein sequence ID" value="GAG12592.1"/>
    <property type="molecule type" value="Genomic_DNA"/>
</dbReference>
<proteinExistence type="predicted"/>
<feature type="non-terminal residue" evidence="1">
    <location>
        <position position="1"/>
    </location>
</feature>
<name>X0VN59_9ZZZZ</name>
<protein>
    <submittedName>
        <fullName evidence="1">Uncharacterized protein</fullName>
    </submittedName>
</protein>
<comment type="caution">
    <text evidence="1">The sequence shown here is derived from an EMBL/GenBank/DDBJ whole genome shotgun (WGS) entry which is preliminary data.</text>
</comment>
<evidence type="ECO:0000313" key="1">
    <source>
        <dbReference type="EMBL" id="GAG12592.1"/>
    </source>
</evidence>